<proteinExistence type="predicted"/>
<dbReference type="GeneID" id="98919079"/>
<feature type="domain" description="Rhodanese" evidence="1">
    <location>
        <begin position="17"/>
        <end position="101"/>
    </location>
</feature>
<comment type="caution">
    <text evidence="2">The sequence shown here is derived from an EMBL/GenBank/DDBJ whole genome shotgun (WGS) entry which is preliminary data.</text>
</comment>
<dbReference type="STRING" id="45851.BHV86_00585"/>
<dbReference type="Pfam" id="PF00581">
    <property type="entry name" value="Rhodanese"/>
    <property type="match status" value="1"/>
</dbReference>
<name>D4S372_9FIRM</name>
<dbReference type="EMBL" id="ABWN01000043">
    <property type="protein sequence ID" value="EFF67353.1"/>
    <property type="molecule type" value="Genomic_DNA"/>
</dbReference>
<dbReference type="CDD" id="cd00158">
    <property type="entry name" value="RHOD"/>
    <property type="match status" value="1"/>
</dbReference>
<dbReference type="SMART" id="SM00450">
    <property type="entry name" value="RHOD"/>
    <property type="match status" value="1"/>
</dbReference>
<dbReference type="AlphaFoldDB" id="D4S372"/>
<keyword evidence="3" id="KW-1185">Reference proteome</keyword>
<dbReference type="PANTHER" id="PTHR43031:SF1">
    <property type="entry name" value="PYRIDINE NUCLEOTIDE-DISULPHIDE OXIDOREDUCTASE"/>
    <property type="match status" value="1"/>
</dbReference>
<sequence>MLRFELINSKEMDKYVGNKHAMIIDVRDKTEFNEMHITDAVNIPIEKLEAMYDKMPKDFIYVLYCNGGGTGILAAKELFDRGHITRALLGGINAYDGNYIESE</sequence>
<dbReference type="eggNOG" id="COG0607">
    <property type="taxonomic scope" value="Bacteria"/>
</dbReference>
<reference evidence="2 3" key="1">
    <citation type="submission" date="2010-02" db="EMBL/GenBank/DDBJ databases">
        <authorList>
            <person name="Weinstock G."/>
            <person name="Sodergren E."/>
            <person name="Clifton S."/>
            <person name="Fulton L."/>
            <person name="Fulton B."/>
            <person name="Courtney L."/>
            <person name="Fronick C."/>
            <person name="Harrison M."/>
            <person name="Strong C."/>
            <person name="Farmer C."/>
            <person name="Delahaunty K."/>
            <person name="Markovic C."/>
            <person name="Hall O."/>
            <person name="Minx P."/>
            <person name="Tomlinson C."/>
            <person name="Mitreva M."/>
            <person name="Nelson J."/>
            <person name="Hou S."/>
            <person name="Wollam A."/>
            <person name="Pepin K.H."/>
            <person name="Johnson M."/>
            <person name="Bhonagiri V."/>
            <person name="Zhang X."/>
            <person name="Suruliraj S."/>
            <person name="Warren W."/>
            <person name="Chinwalla A."/>
            <person name="Mardis E.R."/>
            <person name="Wilson R.K."/>
        </authorList>
    </citation>
    <scope>NUCLEOTIDE SEQUENCE [LARGE SCALE GENOMIC DNA]</scope>
    <source>
        <strain evidence="2 3">DSM 2876</strain>
    </source>
</reference>
<evidence type="ECO:0000313" key="3">
    <source>
        <dbReference type="Proteomes" id="UP000006238"/>
    </source>
</evidence>
<protein>
    <recommendedName>
        <fullName evidence="1">Rhodanese domain-containing protein</fullName>
    </recommendedName>
</protein>
<dbReference type="InterPro" id="IPR050229">
    <property type="entry name" value="GlpE_sulfurtransferase"/>
</dbReference>
<dbReference type="PANTHER" id="PTHR43031">
    <property type="entry name" value="FAD-DEPENDENT OXIDOREDUCTASE"/>
    <property type="match status" value="1"/>
</dbReference>
<evidence type="ECO:0000259" key="1">
    <source>
        <dbReference type="PROSITE" id="PS50206"/>
    </source>
</evidence>
<dbReference type="HOGENOM" id="CLU_089574_13_2_9"/>
<organism evidence="2 3">
    <name type="scientific">Eshraghiella crossota DSM 2876</name>
    <dbReference type="NCBI Taxonomy" id="511680"/>
    <lineage>
        <taxon>Bacteria</taxon>
        <taxon>Bacillati</taxon>
        <taxon>Bacillota</taxon>
        <taxon>Clostridia</taxon>
        <taxon>Lachnospirales</taxon>
        <taxon>Lachnospiraceae</taxon>
        <taxon>Eshraghiella</taxon>
    </lineage>
</organism>
<dbReference type="Proteomes" id="UP000006238">
    <property type="component" value="Unassembled WGS sequence"/>
</dbReference>
<dbReference type="Gene3D" id="3.40.250.10">
    <property type="entry name" value="Rhodanese-like domain"/>
    <property type="match status" value="1"/>
</dbReference>
<dbReference type="SUPFAM" id="SSF52821">
    <property type="entry name" value="Rhodanese/Cell cycle control phosphatase"/>
    <property type="match status" value="1"/>
</dbReference>
<dbReference type="InterPro" id="IPR036873">
    <property type="entry name" value="Rhodanese-like_dom_sf"/>
</dbReference>
<gene>
    <name evidence="2" type="ORF">BUTYVIB_02558</name>
</gene>
<accession>D4S372</accession>
<dbReference type="RefSeq" id="WP_005604799.1">
    <property type="nucleotide sequence ID" value="NZ_GG663526.1"/>
</dbReference>
<dbReference type="PROSITE" id="PS50206">
    <property type="entry name" value="RHODANESE_3"/>
    <property type="match status" value="1"/>
</dbReference>
<evidence type="ECO:0000313" key="2">
    <source>
        <dbReference type="EMBL" id="EFF67353.1"/>
    </source>
</evidence>
<dbReference type="InterPro" id="IPR001763">
    <property type="entry name" value="Rhodanese-like_dom"/>
</dbReference>